<organism evidence="2 3">
    <name type="scientific">Brassica napus</name>
    <name type="common">Rape</name>
    <dbReference type="NCBI Taxonomy" id="3708"/>
    <lineage>
        <taxon>Eukaryota</taxon>
        <taxon>Viridiplantae</taxon>
        <taxon>Streptophyta</taxon>
        <taxon>Embryophyta</taxon>
        <taxon>Tracheophyta</taxon>
        <taxon>Spermatophyta</taxon>
        <taxon>Magnoliopsida</taxon>
        <taxon>eudicotyledons</taxon>
        <taxon>Gunneridae</taxon>
        <taxon>Pentapetalae</taxon>
        <taxon>rosids</taxon>
        <taxon>malvids</taxon>
        <taxon>Brassicales</taxon>
        <taxon>Brassicaceae</taxon>
        <taxon>Brassiceae</taxon>
        <taxon>Brassica</taxon>
    </lineage>
</organism>
<accession>A0ABQ7YVU9</accession>
<gene>
    <name evidence="2" type="ORF">HID58_069440</name>
</gene>
<sequence length="894" mass="100007">HPRFLEVVASSWSSLAPLYQSRTALKLFHSKLKNLKSVLGQLNREMFGDLPSRVKQAYEDLCVKQTEAMNSPSKETFEEASAAWEHWHHIYGIEEQFYFQTSRIQWLGLGDRKNVFYHNICQARNSKNPIKRIITVDGRVLTYVTEIKTEASLHFETFLNGQPTNLEEITVEQLRDVSSLDLRVVTRLTIITRSMSRHSTDESSLDRRVVTRPFCRHSTDLSSLGAERSLTVARLDLRSPLARSLASLGSISRGHSLALLTRPTSHHSTDESSLDRRVITRPTSHHSTDESSLDRRVVTRPTSPHSTDESSLDRQVVTRPTSPHSTDESSLDRFVVTQPFCRHSTVLSLLGAERSLAVARLDLRSCLARSLAIVLVQSLGSISRGHSLALLTRRSIISRSPSDLSLLAELTCRSVVTRSTSRHSTDESSLDRRILTRPTSCHSTVLSSLDRFVVTRPTSRHSTDELSLDRRVVTRPTSCHSTDESSLDRRVVTRPTSRNSTDESSLDPFVVTRPFCRHSIDESSLNRRVLTRPTSPHSTDESSHDRFVVTRPFCRHSAQSVLSSLGAERSLASICAVAWLDLSRSLDSLPCGHSTCSSWSLDLLSRIVTRPTSPHSTDESSLDRFVVTRPFCRHTAQSVLSPQSAQSLGLISRGHSTRSLAVTRLAPLRSLDLFFASSLDRRVVTRPFCRHSTILSSLGAERSLASICAVAWLDLSRSLDSISRGHSTRSLAVTRLVLRVVTRPTSPHSTDESSLDRFVVTRPFCRHSAQSVLSPQSAQSLGSISRGHSTRSLAVTRLDPLRSLDLFFASTVFASGLDKQRLEAAALSAGFSTSAPIKSARVCEVWDGITWNFRRCRDRQLCNMIQQIEQHHLDFDLSTPDIVLWKNNSSDYRE</sequence>
<feature type="non-terminal residue" evidence="2">
    <location>
        <position position="894"/>
    </location>
</feature>
<comment type="caution">
    <text evidence="2">The sequence shown here is derived from an EMBL/GenBank/DDBJ whole genome shotgun (WGS) entry which is preliminary data.</text>
</comment>
<keyword evidence="3" id="KW-1185">Reference proteome</keyword>
<name>A0ABQ7YVU9_BRANA</name>
<evidence type="ECO:0000313" key="2">
    <source>
        <dbReference type="EMBL" id="KAH0872078.1"/>
    </source>
</evidence>
<feature type="compositionally biased region" description="Polar residues" evidence="1">
    <location>
        <begin position="494"/>
        <end position="503"/>
    </location>
</feature>
<feature type="region of interest" description="Disordered" evidence="1">
    <location>
        <begin position="475"/>
        <end position="505"/>
    </location>
</feature>
<proteinExistence type="predicted"/>
<feature type="region of interest" description="Disordered" evidence="1">
    <location>
        <begin position="261"/>
        <end position="329"/>
    </location>
</feature>
<evidence type="ECO:0000313" key="3">
    <source>
        <dbReference type="Proteomes" id="UP000824890"/>
    </source>
</evidence>
<feature type="compositionally biased region" description="Basic and acidic residues" evidence="1">
    <location>
        <begin position="481"/>
        <end position="491"/>
    </location>
</feature>
<dbReference type="Proteomes" id="UP000824890">
    <property type="component" value="Unassembled WGS sequence"/>
</dbReference>
<feature type="compositionally biased region" description="Basic and acidic residues" evidence="1">
    <location>
        <begin position="286"/>
        <end position="297"/>
    </location>
</feature>
<feature type="non-terminal residue" evidence="2">
    <location>
        <position position="1"/>
    </location>
</feature>
<dbReference type="EMBL" id="JAGKQM010000016">
    <property type="protein sequence ID" value="KAH0872078.1"/>
    <property type="molecule type" value="Genomic_DNA"/>
</dbReference>
<evidence type="ECO:0000256" key="1">
    <source>
        <dbReference type="SAM" id="MobiDB-lite"/>
    </source>
</evidence>
<feature type="compositionally biased region" description="Basic and acidic residues" evidence="1">
    <location>
        <begin position="267"/>
        <end position="278"/>
    </location>
</feature>
<reference evidence="2 3" key="1">
    <citation type="submission" date="2021-05" db="EMBL/GenBank/DDBJ databases">
        <title>Genome Assembly of Synthetic Allotetraploid Brassica napus Reveals Homoeologous Exchanges between Subgenomes.</title>
        <authorList>
            <person name="Davis J.T."/>
        </authorList>
    </citation>
    <scope>NUCLEOTIDE SEQUENCE [LARGE SCALE GENOMIC DNA]</scope>
    <source>
        <strain evidence="3">cv. Da-Ae</strain>
        <tissue evidence="2">Seedling</tissue>
    </source>
</reference>
<protein>
    <submittedName>
        <fullName evidence="2">Uncharacterized protein</fullName>
    </submittedName>
</protein>